<evidence type="ECO:0000313" key="2">
    <source>
        <dbReference type="Proteomes" id="UP000780768"/>
    </source>
</evidence>
<reference evidence="1" key="1">
    <citation type="journal article" date="2021" name="PeerJ">
        <title>Extensive microbial diversity within the chicken gut microbiome revealed by metagenomics and culture.</title>
        <authorList>
            <person name="Gilroy R."/>
            <person name="Ravi A."/>
            <person name="Getino M."/>
            <person name="Pursley I."/>
            <person name="Horton D.L."/>
            <person name="Alikhan N.F."/>
            <person name="Baker D."/>
            <person name="Gharbi K."/>
            <person name="Hall N."/>
            <person name="Watson M."/>
            <person name="Adriaenssens E.M."/>
            <person name="Foster-Nyarko E."/>
            <person name="Jarju S."/>
            <person name="Secka A."/>
            <person name="Antonio M."/>
            <person name="Oren A."/>
            <person name="Chaudhuri R.R."/>
            <person name="La Ragione R."/>
            <person name="Hildebrand F."/>
            <person name="Pallen M.J."/>
        </authorList>
    </citation>
    <scope>NUCLEOTIDE SEQUENCE</scope>
    <source>
        <strain evidence="1">7318</strain>
    </source>
</reference>
<dbReference type="AlphaFoldDB" id="A0A921HNJ4"/>
<dbReference type="EMBL" id="DYVR01000125">
    <property type="protein sequence ID" value="HJF84932.1"/>
    <property type="molecule type" value="Genomic_DNA"/>
</dbReference>
<dbReference type="Pfam" id="PF12672">
    <property type="entry name" value="DUF3793"/>
    <property type="match status" value="1"/>
</dbReference>
<protein>
    <submittedName>
        <fullName evidence="1">DUF3793 family protein</fullName>
    </submittedName>
</protein>
<evidence type="ECO:0000313" key="1">
    <source>
        <dbReference type="EMBL" id="HJF84932.1"/>
    </source>
</evidence>
<organism evidence="1 2">
    <name type="scientific">Megamonas hypermegale</name>
    <dbReference type="NCBI Taxonomy" id="158847"/>
    <lineage>
        <taxon>Bacteria</taxon>
        <taxon>Bacillati</taxon>
        <taxon>Bacillota</taxon>
        <taxon>Negativicutes</taxon>
        <taxon>Selenomonadales</taxon>
        <taxon>Selenomonadaceae</taxon>
        <taxon>Megamonas</taxon>
    </lineage>
</organism>
<dbReference type="InterPro" id="IPR024523">
    <property type="entry name" value="DUF3793"/>
</dbReference>
<gene>
    <name evidence="1" type="ORF">K8V65_04655</name>
</gene>
<proteinExistence type="predicted"/>
<name>A0A921HNJ4_9FIRM</name>
<accession>A0A921HNJ4</accession>
<comment type="caution">
    <text evidence="1">The sequence shown here is derived from an EMBL/GenBank/DDBJ whole genome shotgun (WGS) entry which is preliminary data.</text>
</comment>
<reference evidence="1" key="2">
    <citation type="submission" date="2021-09" db="EMBL/GenBank/DDBJ databases">
        <authorList>
            <person name="Gilroy R."/>
        </authorList>
    </citation>
    <scope>NUCLEOTIDE SEQUENCE</scope>
    <source>
        <strain evidence="1">7318</strain>
    </source>
</reference>
<sequence>MRAYDNVETMLAFHGAPTLEGIKPGSLISFSKKRIKNCQRILRQYKMCMECKGIYFFVLSETENWLLLFIYRKNSLEQLLKNREVQDFLAFYGYENCRNLNRYLRHLKIRMALQKGFPHEIGVFLGYPLEDVKGFIENSGRHFKLCGQWKVYSDTKRAEELFAKYAECCDRYCSCLLRGQSIEELVKAV</sequence>
<dbReference type="Proteomes" id="UP000780768">
    <property type="component" value="Unassembled WGS sequence"/>
</dbReference>